<dbReference type="InterPro" id="IPR035461">
    <property type="entry name" value="GmhA/DiaA"/>
</dbReference>
<name>A0A382DZV7_9ZZZZ</name>
<protein>
    <recommendedName>
        <fullName evidence="1">SIS domain-containing protein</fullName>
    </recommendedName>
</protein>
<evidence type="ECO:0000313" key="2">
    <source>
        <dbReference type="EMBL" id="SVB43928.1"/>
    </source>
</evidence>
<dbReference type="Gene3D" id="3.40.50.10490">
    <property type="entry name" value="Glucose-6-phosphate isomerase like protein, domain 1"/>
    <property type="match status" value="1"/>
</dbReference>
<dbReference type="InterPro" id="IPR050099">
    <property type="entry name" value="SIS_GmhA/DiaA_subfam"/>
</dbReference>
<dbReference type="Pfam" id="PF13580">
    <property type="entry name" value="SIS_2"/>
    <property type="match status" value="1"/>
</dbReference>
<accession>A0A382DZV7</accession>
<organism evidence="2">
    <name type="scientific">marine metagenome</name>
    <dbReference type="NCBI Taxonomy" id="408172"/>
    <lineage>
        <taxon>unclassified sequences</taxon>
        <taxon>metagenomes</taxon>
        <taxon>ecological metagenomes</taxon>
    </lineage>
</organism>
<dbReference type="PROSITE" id="PS51464">
    <property type="entry name" value="SIS"/>
    <property type="match status" value="1"/>
</dbReference>
<dbReference type="PANTHER" id="PTHR30390">
    <property type="entry name" value="SEDOHEPTULOSE 7-PHOSPHATE ISOMERASE / DNAA INITIATOR-ASSOCIATING FACTOR FOR REPLICATION INITIATION"/>
    <property type="match status" value="1"/>
</dbReference>
<dbReference type="GO" id="GO:0097367">
    <property type="term" value="F:carbohydrate derivative binding"/>
    <property type="evidence" value="ECO:0007669"/>
    <property type="project" value="InterPro"/>
</dbReference>
<dbReference type="PANTHER" id="PTHR30390:SF7">
    <property type="entry name" value="PHOSPHOHEPTOSE ISOMERASE"/>
    <property type="match status" value="1"/>
</dbReference>
<dbReference type="InterPro" id="IPR001347">
    <property type="entry name" value="SIS_dom"/>
</dbReference>
<reference evidence="2" key="1">
    <citation type="submission" date="2018-05" db="EMBL/GenBank/DDBJ databases">
        <authorList>
            <person name="Lanie J.A."/>
            <person name="Ng W.-L."/>
            <person name="Kazmierczak K.M."/>
            <person name="Andrzejewski T.M."/>
            <person name="Davidsen T.M."/>
            <person name="Wayne K.J."/>
            <person name="Tettelin H."/>
            <person name="Glass J.I."/>
            <person name="Rusch D."/>
            <person name="Podicherti R."/>
            <person name="Tsui H.-C.T."/>
            <person name="Winkler M.E."/>
        </authorList>
    </citation>
    <scope>NUCLEOTIDE SEQUENCE</scope>
</reference>
<dbReference type="CDD" id="cd05006">
    <property type="entry name" value="SIS_GmhA"/>
    <property type="match status" value="1"/>
</dbReference>
<dbReference type="SUPFAM" id="SSF53697">
    <property type="entry name" value="SIS domain"/>
    <property type="match status" value="1"/>
</dbReference>
<proteinExistence type="predicted"/>
<dbReference type="GO" id="GO:1901135">
    <property type="term" value="P:carbohydrate derivative metabolic process"/>
    <property type="evidence" value="ECO:0007669"/>
    <property type="project" value="InterPro"/>
</dbReference>
<gene>
    <name evidence="2" type="ORF">METZ01_LOCUS196782</name>
</gene>
<dbReference type="EMBL" id="UINC01041955">
    <property type="protein sequence ID" value="SVB43928.1"/>
    <property type="molecule type" value="Genomic_DNA"/>
</dbReference>
<dbReference type="InterPro" id="IPR046348">
    <property type="entry name" value="SIS_dom_sf"/>
</dbReference>
<evidence type="ECO:0000259" key="1">
    <source>
        <dbReference type="PROSITE" id="PS51464"/>
    </source>
</evidence>
<sequence>MKESDFFSQYFETIDKEINSIETADLEQAASMIWKTHQAGKKIIVVGNGGSASMASHVAVDFTKTAEIRAVNFNEANLLTCFANDYGYEQWVAKAFQFYAEKGDLSILISSSGRSLNIINGTRKAKEIGLAVITLSGFLKDNPLRNLGDLNLWVSSNTYNVVEMTHHVWLVAIIDYLIAKYKSTN</sequence>
<dbReference type="AlphaFoldDB" id="A0A382DZV7"/>
<feature type="domain" description="SIS" evidence="1">
    <location>
        <begin position="33"/>
        <end position="184"/>
    </location>
</feature>